<dbReference type="EMBL" id="LUGH01000347">
    <property type="protein sequence ID" value="OBZ85900.1"/>
    <property type="molecule type" value="Genomic_DNA"/>
</dbReference>
<protein>
    <submittedName>
        <fullName evidence="1">Uncharacterized protein</fullName>
    </submittedName>
</protein>
<sequence length="198" mass="22498">MSQAQITNDNTVRSNGIGESFSEEDMSFCKAWMAISLNGITGTDQRVMQFFYEQADRKVSGGTSEVDKIVLATSVCRNGHPKSRTRQERLQKPQNEKPLVSRLRFLATEGFKKPRCRKQLEKRNSAKLNLEAAKERMQKRISKRKETHSYSLAQNEMSIAAAILALDPFAPEVQNNPDWANAIKLLSPKSMIAWKKKH</sequence>
<keyword evidence="2" id="KW-1185">Reference proteome</keyword>
<comment type="caution">
    <text evidence="1">The sequence shown here is derived from an EMBL/GenBank/DDBJ whole genome shotgun (WGS) entry which is preliminary data.</text>
</comment>
<evidence type="ECO:0000313" key="2">
    <source>
        <dbReference type="Proteomes" id="UP000093000"/>
    </source>
</evidence>
<reference evidence="1 2" key="1">
    <citation type="submission" date="2016-03" db="EMBL/GenBank/DDBJ databases">
        <title>Choanephora cucurbitarum.</title>
        <authorList>
            <person name="Min B."/>
            <person name="Park H."/>
            <person name="Park J.-H."/>
            <person name="Shin H.-D."/>
            <person name="Choi I.-G."/>
        </authorList>
    </citation>
    <scope>NUCLEOTIDE SEQUENCE [LARGE SCALE GENOMIC DNA]</scope>
    <source>
        <strain evidence="1 2">KUS-F28377</strain>
    </source>
</reference>
<dbReference type="InParanoid" id="A0A1C7NA29"/>
<gene>
    <name evidence="1" type="ORF">A0J61_06046</name>
</gene>
<dbReference type="STRING" id="101091.A0A1C7NA29"/>
<evidence type="ECO:0000313" key="1">
    <source>
        <dbReference type="EMBL" id="OBZ85900.1"/>
    </source>
</evidence>
<dbReference type="AlphaFoldDB" id="A0A1C7NA29"/>
<proteinExistence type="predicted"/>
<name>A0A1C7NA29_9FUNG</name>
<dbReference type="OrthoDB" id="7763131at2759"/>
<organism evidence="1 2">
    <name type="scientific">Choanephora cucurbitarum</name>
    <dbReference type="NCBI Taxonomy" id="101091"/>
    <lineage>
        <taxon>Eukaryota</taxon>
        <taxon>Fungi</taxon>
        <taxon>Fungi incertae sedis</taxon>
        <taxon>Mucoromycota</taxon>
        <taxon>Mucoromycotina</taxon>
        <taxon>Mucoromycetes</taxon>
        <taxon>Mucorales</taxon>
        <taxon>Mucorineae</taxon>
        <taxon>Choanephoraceae</taxon>
        <taxon>Choanephoroideae</taxon>
        <taxon>Choanephora</taxon>
    </lineage>
</organism>
<dbReference type="Proteomes" id="UP000093000">
    <property type="component" value="Unassembled WGS sequence"/>
</dbReference>
<accession>A0A1C7NA29</accession>